<dbReference type="Gene3D" id="1.10.510.10">
    <property type="entry name" value="Transferase(Phosphotransferase) domain 1"/>
    <property type="match status" value="1"/>
</dbReference>
<dbReference type="InterPro" id="IPR011009">
    <property type="entry name" value="Kinase-like_dom_sf"/>
</dbReference>
<protein>
    <recommendedName>
        <fullName evidence="3">Serine-threonine/tyrosine-protein kinase catalytic domain-containing protein</fullName>
    </recommendedName>
</protein>
<feature type="domain" description="Serine-threonine/tyrosine-protein kinase catalytic" evidence="3">
    <location>
        <begin position="72"/>
        <end position="176"/>
    </location>
</feature>
<dbReference type="SUPFAM" id="SSF56112">
    <property type="entry name" value="Protein kinase-like (PK-like)"/>
    <property type="match status" value="1"/>
</dbReference>
<organism evidence="4 5">
    <name type="scientific">Mya arenaria</name>
    <name type="common">Soft-shell clam</name>
    <dbReference type="NCBI Taxonomy" id="6604"/>
    <lineage>
        <taxon>Eukaryota</taxon>
        <taxon>Metazoa</taxon>
        <taxon>Spiralia</taxon>
        <taxon>Lophotrochozoa</taxon>
        <taxon>Mollusca</taxon>
        <taxon>Bivalvia</taxon>
        <taxon>Autobranchia</taxon>
        <taxon>Heteroconchia</taxon>
        <taxon>Euheterodonta</taxon>
        <taxon>Imparidentia</taxon>
        <taxon>Neoheterodontei</taxon>
        <taxon>Myida</taxon>
        <taxon>Myoidea</taxon>
        <taxon>Myidae</taxon>
        <taxon>Mya</taxon>
    </lineage>
</organism>
<gene>
    <name evidence="4" type="ORF">MAR_033856</name>
</gene>
<dbReference type="EMBL" id="CP111028">
    <property type="protein sequence ID" value="WAR31314.1"/>
    <property type="molecule type" value="Genomic_DNA"/>
</dbReference>
<evidence type="ECO:0000313" key="5">
    <source>
        <dbReference type="Proteomes" id="UP001164746"/>
    </source>
</evidence>
<dbReference type="InterPro" id="IPR001245">
    <property type="entry name" value="Ser-Thr/Tyr_kinase_cat_dom"/>
</dbReference>
<dbReference type="PANTHER" id="PTHR27001:SF594">
    <property type="entry name" value="OS04G0689400 PROTEIN"/>
    <property type="match status" value="1"/>
</dbReference>
<evidence type="ECO:0000313" key="4">
    <source>
        <dbReference type="EMBL" id="WAR31314.1"/>
    </source>
</evidence>
<dbReference type="Proteomes" id="UP001164746">
    <property type="component" value="Chromosome 17"/>
</dbReference>
<evidence type="ECO:0000256" key="1">
    <source>
        <dbReference type="ARBA" id="ARBA00022741"/>
    </source>
</evidence>
<reference evidence="4" key="1">
    <citation type="submission" date="2022-11" db="EMBL/GenBank/DDBJ databases">
        <title>Centuries of genome instability and evolution in soft-shell clam transmissible cancer (bioRxiv).</title>
        <authorList>
            <person name="Hart S.F.M."/>
            <person name="Yonemitsu M.A."/>
            <person name="Giersch R.M."/>
            <person name="Beal B.F."/>
            <person name="Arriagada G."/>
            <person name="Davis B.W."/>
            <person name="Ostrander E.A."/>
            <person name="Goff S.P."/>
            <person name="Metzger M.J."/>
        </authorList>
    </citation>
    <scope>NUCLEOTIDE SEQUENCE</scope>
    <source>
        <strain evidence="4">MELC-2E11</strain>
        <tissue evidence="4">Siphon/mantle</tissue>
    </source>
</reference>
<dbReference type="PANTHER" id="PTHR27001">
    <property type="entry name" value="OS01G0253100 PROTEIN"/>
    <property type="match status" value="1"/>
</dbReference>
<dbReference type="Pfam" id="PF07714">
    <property type="entry name" value="PK_Tyr_Ser-Thr"/>
    <property type="match status" value="1"/>
</dbReference>
<evidence type="ECO:0000256" key="2">
    <source>
        <dbReference type="ARBA" id="ARBA00022840"/>
    </source>
</evidence>
<evidence type="ECO:0000259" key="3">
    <source>
        <dbReference type="Pfam" id="PF07714"/>
    </source>
</evidence>
<sequence length="424" mass="48439">MTVSAYNGKAAELNKRVFELLESVCQPLKENGTTLVSQGGVSFYQTSIVIRQVERPWSGAISDEEIKVQLEQTYLHYAIVPQVAYYRNKQTVSFVSPYFRGGNLEKTIQRERDKISDKPTEKPLTLNLREKIRILYQICCAIDYLHQPPECDRKAVTHGYINMKNVLLDKQKNARVLFFKPRSVKGEKSFADDEKKDVHDLIDVICKVLEEPPGEKTEYISTLLESVSKQDVTLAAILKIFKSLVRTKGIKRWTRLPDDAKNKMCEICCVNKPELFCKELLHCSNCSDRIQMCVGCMRNWQYNPVKCHSCDRERIQSPVGDGWGAILIAGTDKDPVVTKRFEKDVDDMKDKLIKEVTIMGVREKDVIPVKTSTATYQEQLDKAFTQIDTADINTVVLVYSGHHGDGGFQIDPGKEEYIEDDEFF</sequence>
<keyword evidence="1" id="KW-0547">Nucleotide-binding</keyword>
<keyword evidence="5" id="KW-1185">Reference proteome</keyword>
<accession>A0ABY7GDA2</accession>
<name>A0ABY7GDA2_MYAAR</name>
<proteinExistence type="predicted"/>
<keyword evidence="2" id="KW-0067">ATP-binding</keyword>